<dbReference type="Pfam" id="PF10945">
    <property type="entry name" value="CBP_BcsR"/>
    <property type="match status" value="1"/>
</dbReference>
<dbReference type="Proteomes" id="UP000025748">
    <property type="component" value="Unassembled WGS sequence"/>
</dbReference>
<name>A0ABR4R3T3_9BORD</name>
<gene>
    <name evidence="1" type="ORF">L544_0903</name>
</gene>
<evidence type="ECO:0000313" key="2">
    <source>
        <dbReference type="Proteomes" id="UP000025748"/>
    </source>
</evidence>
<proteinExistence type="predicted"/>
<sequence>MHNTSDISSLYREFGGDPRNYREIGQETRAAAARGRWPLLGRIRPGALAVPAAVGGRSDPPARVAPWPPAAVATLALPPAPGYPPVRAGAAVDAERALALVRGARVQRIALDALVLPVVPPEATKPEAPVAAPAGPAAVVQAAPRLEPSLAPADPPPPPFASAAAEAALAALPPAEAALAALPPAEPVAAVTPAAEPAPVAAAATSLQSVFARLAKAPGAGQAPPTPSTAKE</sequence>
<accession>A0ABR4R3T3</accession>
<dbReference type="InterPro" id="IPR024487">
    <property type="entry name" value="CBP_BcsR"/>
</dbReference>
<protein>
    <submittedName>
        <fullName evidence="1">N-acetyltransferase YedL</fullName>
    </submittedName>
</protein>
<evidence type="ECO:0000313" key="1">
    <source>
        <dbReference type="EMBL" id="KCB25055.1"/>
    </source>
</evidence>
<keyword evidence="2" id="KW-1185">Reference proteome</keyword>
<comment type="caution">
    <text evidence="1">The sequence shown here is derived from an EMBL/GenBank/DDBJ whole genome shotgun (WGS) entry which is preliminary data.</text>
</comment>
<organism evidence="1 2">
    <name type="scientific">Bordetella hinzii OH87 BAL007II</name>
    <dbReference type="NCBI Taxonomy" id="1331262"/>
    <lineage>
        <taxon>Bacteria</taxon>
        <taxon>Pseudomonadati</taxon>
        <taxon>Pseudomonadota</taxon>
        <taxon>Betaproteobacteria</taxon>
        <taxon>Burkholderiales</taxon>
        <taxon>Alcaligenaceae</taxon>
        <taxon>Bordetella</taxon>
    </lineage>
</organism>
<reference evidence="1 2" key="1">
    <citation type="submission" date="2014-03" db="EMBL/GenBank/DDBJ databases">
        <title>Genome sequence of Bordetella hinzii.</title>
        <authorList>
            <person name="Register K."/>
            <person name="Harvill E."/>
            <person name="Goodfield L.L."/>
            <person name="Ivanov Y.V."/>
            <person name="Meyer J.A."/>
            <person name="Muse S.J."/>
            <person name="Jacobs N."/>
            <person name="Bendor L."/>
            <person name="Smallridge W.E."/>
            <person name="Brinkac L.M."/>
            <person name="Sanka R."/>
            <person name="Kim M."/>
            <person name="Losada L."/>
        </authorList>
    </citation>
    <scope>NUCLEOTIDE SEQUENCE [LARGE SCALE GENOMIC DNA]</scope>
    <source>
        <strain evidence="1 2">OH87 BAL007II</strain>
    </source>
</reference>
<dbReference type="EMBL" id="JHEM01000010">
    <property type="protein sequence ID" value="KCB25055.1"/>
    <property type="molecule type" value="Genomic_DNA"/>
</dbReference>
<dbReference type="RefSeq" id="WP_032962274.1">
    <property type="nucleotide sequence ID" value="NZ_JHEM01000010.1"/>
</dbReference>
<dbReference type="NCBIfam" id="NF040718">
    <property type="entry name" value="BcsP_of_Ic"/>
    <property type="match status" value="1"/>
</dbReference>